<evidence type="ECO:0000256" key="1">
    <source>
        <dbReference type="SAM" id="MobiDB-lite"/>
    </source>
</evidence>
<accession>A0A6J4LL77</accession>
<dbReference type="EMBL" id="CADCTW010000129">
    <property type="protein sequence ID" value="CAA9333870.1"/>
    <property type="molecule type" value="Genomic_DNA"/>
</dbReference>
<gene>
    <name evidence="2" type="ORF">AVDCRST_MAG68-2574</name>
</gene>
<sequence length="43" mass="4894">MWTVAPLCIVWNLQKRESARSALPPRQQRADPPVSIPNPESPR</sequence>
<reference evidence="2" key="1">
    <citation type="submission" date="2020-02" db="EMBL/GenBank/DDBJ databases">
        <authorList>
            <person name="Meier V. D."/>
        </authorList>
    </citation>
    <scope>NUCLEOTIDE SEQUENCE</scope>
    <source>
        <strain evidence="2">AVDCRST_MAG68</strain>
    </source>
</reference>
<dbReference type="AlphaFoldDB" id="A0A6J4LL77"/>
<name>A0A6J4LL77_9BACT</name>
<evidence type="ECO:0000313" key="2">
    <source>
        <dbReference type="EMBL" id="CAA9333870.1"/>
    </source>
</evidence>
<feature type="region of interest" description="Disordered" evidence="1">
    <location>
        <begin position="18"/>
        <end position="43"/>
    </location>
</feature>
<organism evidence="2">
    <name type="scientific">uncultured Gemmatimonadota bacterium</name>
    <dbReference type="NCBI Taxonomy" id="203437"/>
    <lineage>
        <taxon>Bacteria</taxon>
        <taxon>Pseudomonadati</taxon>
        <taxon>Gemmatimonadota</taxon>
        <taxon>environmental samples</taxon>
    </lineage>
</organism>
<protein>
    <submittedName>
        <fullName evidence="2">Uncharacterized protein</fullName>
    </submittedName>
</protein>
<feature type="compositionally biased region" description="Pro residues" evidence="1">
    <location>
        <begin position="34"/>
        <end position="43"/>
    </location>
</feature>
<proteinExistence type="predicted"/>